<dbReference type="PRINTS" id="PR01543">
    <property type="entry name" value="ANATRNSFRASE"/>
</dbReference>
<evidence type="ECO:0008006" key="5">
    <source>
        <dbReference type="Google" id="ProtNLM"/>
    </source>
</evidence>
<dbReference type="PANTHER" id="PTHR11786:SF0">
    <property type="entry name" value="ARYLAMINE N-ACETYLTRANSFERASE 4-RELATED"/>
    <property type="match status" value="1"/>
</dbReference>
<dbReference type="Pfam" id="PF00797">
    <property type="entry name" value="Acetyltransf_2"/>
    <property type="match status" value="1"/>
</dbReference>
<organism evidence="3 4">
    <name type="scientific">Echria macrotheca</name>
    <dbReference type="NCBI Taxonomy" id="438768"/>
    <lineage>
        <taxon>Eukaryota</taxon>
        <taxon>Fungi</taxon>
        <taxon>Dikarya</taxon>
        <taxon>Ascomycota</taxon>
        <taxon>Pezizomycotina</taxon>
        <taxon>Sordariomycetes</taxon>
        <taxon>Sordariomycetidae</taxon>
        <taxon>Sordariales</taxon>
        <taxon>Schizotheciaceae</taxon>
        <taxon>Echria</taxon>
    </lineage>
</organism>
<proteinExistence type="inferred from homology"/>
<dbReference type="PANTHER" id="PTHR11786">
    <property type="entry name" value="N-HYDROXYARYLAMINE O-ACETYLTRANSFERASE"/>
    <property type="match status" value="1"/>
</dbReference>
<dbReference type="SUPFAM" id="SSF54001">
    <property type="entry name" value="Cysteine proteinases"/>
    <property type="match status" value="1"/>
</dbReference>
<dbReference type="GO" id="GO:0016407">
    <property type="term" value="F:acetyltransferase activity"/>
    <property type="evidence" value="ECO:0007669"/>
    <property type="project" value="InterPro"/>
</dbReference>
<comment type="caution">
    <text evidence="3">The sequence shown here is derived from an EMBL/GenBank/DDBJ whole genome shotgun (WGS) entry which is preliminary data.</text>
</comment>
<dbReference type="Gene3D" id="3.30.2140.20">
    <property type="match status" value="1"/>
</dbReference>
<evidence type="ECO:0000313" key="3">
    <source>
        <dbReference type="EMBL" id="KAK1759834.1"/>
    </source>
</evidence>
<evidence type="ECO:0000313" key="4">
    <source>
        <dbReference type="Proteomes" id="UP001239445"/>
    </source>
</evidence>
<dbReference type="AlphaFoldDB" id="A0AAJ0BKA4"/>
<keyword evidence="2" id="KW-0012">Acyltransferase</keyword>
<comment type="similarity">
    <text evidence="1 2">Belongs to the arylamine N-acetyltransferase family.</text>
</comment>
<protein>
    <recommendedName>
        <fullName evidence="5">Arylamine N-acetyltransferase</fullName>
    </recommendedName>
</protein>
<dbReference type="EMBL" id="MU839828">
    <property type="protein sequence ID" value="KAK1759834.1"/>
    <property type="molecule type" value="Genomic_DNA"/>
</dbReference>
<dbReference type="InterPro" id="IPR001447">
    <property type="entry name" value="Arylamine_N-AcTrfase"/>
</dbReference>
<keyword evidence="2" id="KW-0808">Transferase</keyword>
<evidence type="ECO:0000256" key="1">
    <source>
        <dbReference type="ARBA" id="ARBA00006547"/>
    </source>
</evidence>
<dbReference type="InterPro" id="IPR038765">
    <property type="entry name" value="Papain-like_cys_pep_sf"/>
</dbReference>
<dbReference type="Proteomes" id="UP001239445">
    <property type="component" value="Unassembled WGS sequence"/>
</dbReference>
<name>A0AAJ0BKA4_9PEZI</name>
<accession>A0AAJ0BKA4</accession>
<gene>
    <name evidence="3" type="ORF">QBC47DRAFT_338280</name>
</gene>
<evidence type="ECO:0000256" key="2">
    <source>
        <dbReference type="RuleBase" id="RU003452"/>
    </source>
</evidence>
<reference evidence="3" key="1">
    <citation type="submission" date="2023-06" db="EMBL/GenBank/DDBJ databases">
        <title>Genome-scale phylogeny and comparative genomics of the fungal order Sordariales.</title>
        <authorList>
            <consortium name="Lawrence Berkeley National Laboratory"/>
            <person name="Hensen N."/>
            <person name="Bonometti L."/>
            <person name="Westerberg I."/>
            <person name="Brannstrom I.O."/>
            <person name="Guillou S."/>
            <person name="Cros-Aarteil S."/>
            <person name="Calhoun S."/>
            <person name="Haridas S."/>
            <person name="Kuo A."/>
            <person name="Mondo S."/>
            <person name="Pangilinan J."/>
            <person name="Riley R."/>
            <person name="Labutti K."/>
            <person name="Andreopoulos B."/>
            <person name="Lipzen A."/>
            <person name="Chen C."/>
            <person name="Yanf M."/>
            <person name="Daum C."/>
            <person name="Ng V."/>
            <person name="Clum A."/>
            <person name="Steindorff A."/>
            <person name="Ohm R."/>
            <person name="Martin F."/>
            <person name="Silar P."/>
            <person name="Natvig D."/>
            <person name="Lalanne C."/>
            <person name="Gautier V."/>
            <person name="Ament-Velasquez S.L."/>
            <person name="Kruys A."/>
            <person name="Hutchinson M.I."/>
            <person name="Powell A.J."/>
            <person name="Barry K."/>
            <person name="Miller A.N."/>
            <person name="Grigoriev I.V."/>
            <person name="Debuchy R."/>
            <person name="Gladieux P."/>
            <person name="Thoren M.H."/>
            <person name="Johannesson H."/>
        </authorList>
    </citation>
    <scope>NUCLEOTIDE SEQUENCE</scope>
    <source>
        <strain evidence="3">PSN4</strain>
    </source>
</reference>
<sequence>MATYTDDQITRYLTHIDNPITSAEAARLAVQSDPLPFLTTLQHHHMARVPFESLSLHYSPHRTLSLDPSDLFDKIVHRGRGGYCMEVNCFFGTVLRSLGYTLYSAGGRVLLGGVVSGWNHMLNILTISNQKYAIDVGFGSQGPVSPLPLISSPGSPAEFETIAPAQGRLEYRPLSVHTDPAQKVWVYSWRRSPDEPWGEMYAFVETEFFPADFDVMNLKTMTAPTSFFVQNVMCLRIVLDEGTRAPTGAIILHRDFVKIRISGQPETVTTLKTEKERIEALEQHFGIVLTEKEQKAIAGLASEIRGATGHA</sequence>
<dbReference type="InterPro" id="IPR053710">
    <property type="entry name" value="Arylamine_NAT_domain_sf"/>
</dbReference>
<keyword evidence="4" id="KW-1185">Reference proteome</keyword>